<dbReference type="SUPFAM" id="SSF53850">
    <property type="entry name" value="Periplasmic binding protein-like II"/>
    <property type="match status" value="1"/>
</dbReference>
<dbReference type="InterPro" id="IPR024370">
    <property type="entry name" value="PBP_domain"/>
</dbReference>
<gene>
    <name evidence="3" type="ORF">C8N24_6357</name>
</gene>
<dbReference type="RefSeq" id="WP_121257728.1">
    <property type="nucleotide sequence ID" value="NZ_RBIL01000002.1"/>
</dbReference>
<feature type="signal peptide" evidence="1">
    <location>
        <begin position="1"/>
        <end position="21"/>
    </location>
</feature>
<organism evidence="3 4">
    <name type="scientific">Solirubrobacter pauli</name>
    <dbReference type="NCBI Taxonomy" id="166793"/>
    <lineage>
        <taxon>Bacteria</taxon>
        <taxon>Bacillati</taxon>
        <taxon>Actinomycetota</taxon>
        <taxon>Thermoleophilia</taxon>
        <taxon>Solirubrobacterales</taxon>
        <taxon>Solirubrobacteraceae</taxon>
        <taxon>Solirubrobacter</taxon>
    </lineage>
</organism>
<dbReference type="Gene3D" id="3.40.190.10">
    <property type="entry name" value="Periplasmic binding protein-like II"/>
    <property type="match status" value="2"/>
</dbReference>
<feature type="domain" description="PBP" evidence="2">
    <location>
        <begin position="96"/>
        <end position="169"/>
    </location>
</feature>
<evidence type="ECO:0000256" key="1">
    <source>
        <dbReference type="SAM" id="SignalP"/>
    </source>
</evidence>
<evidence type="ECO:0000313" key="4">
    <source>
        <dbReference type="Proteomes" id="UP000278962"/>
    </source>
</evidence>
<comment type="caution">
    <text evidence="3">The sequence shown here is derived from an EMBL/GenBank/DDBJ whole genome shotgun (WGS) entry which is preliminary data.</text>
</comment>
<protein>
    <recommendedName>
        <fullName evidence="2">PBP domain-containing protein</fullName>
    </recommendedName>
</protein>
<name>A0A660L4S3_9ACTN</name>
<accession>A0A660L4S3</accession>
<proteinExistence type="predicted"/>
<dbReference type="AlphaFoldDB" id="A0A660L4S3"/>
<evidence type="ECO:0000259" key="2">
    <source>
        <dbReference type="Pfam" id="PF12849"/>
    </source>
</evidence>
<dbReference type="OrthoDB" id="9790048at2"/>
<feature type="chain" id="PRO_5024833034" description="PBP domain-containing protein" evidence="1">
    <location>
        <begin position="22"/>
        <end position="286"/>
    </location>
</feature>
<dbReference type="Proteomes" id="UP000278962">
    <property type="component" value="Unassembled WGS sequence"/>
</dbReference>
<evidence type="ECO:0000313" key="3">
    <source>
        <dbReference type="EMBL" id="RKQ88315.1"/>
    </source>
</evidence>
<sequence>MSRLAVATLVALLLPAATAQGAPKPEKVYWQVNATVAPRFAQQLGFIPVAGIRPRGWFNVKVGKRTYRAQWNNTVANAPTAAVAAGTFAFDPDAGLFIDRPLTAAEQKRADVLADVARDADVLVLNRANPACGGLTYAQAKSVASGEITDWSQVGSDAGRVSLHLTGDGFPYGLFGVEKLPPGAALSSNGGLGATMQDRSSASVVPFSSVRALPAEAACIVPLDGVTPSEDTVRSLTYPGAFPVYFAMSKKRSRRALDRLMVKRYVTFLRSERARSAFAATGAVLP</sequence>
<keyword evidence="4" id="KW-1185">Reference proteome</keyword>
<dbReference type="Pfam" id="PF12849">
    <property type="entry name" value="PBP_like_2"/>
    <property type="match status" value="1"/>
</dbReference>
<dbReference type="EMBL" id="RBIL01000002">
    <property type="protein sequence ID" value="RKQ88315.1"/>
    <property type="molecule type" value="Genomic_DNA"/>
</dbReference>
<keyword evidence="1" id="KW-0732">Signal</keyword>
<reference evidence="3 4" key="1">
    <citation type="submission" date="2018-10" db="EMBL/GenBank/DDBJ databases">
        <title>Genomic Encyclopedia of Archaeal and Bacterial Type Strains, Phase II (KMG-II): from individual species to whole genera.</title>
        <authorList>
            <person name="Goeker M."/>
        </authorList>
    </citation>
    <scope>NUCLEOTIDE SEQUENCE [LARGE SCALE GENOMIC DNA]</scope>
    <source>
        <strain evidence="3 4">DSM 14954</strain>
    </source>
</reference>